<accession>A0ACB8NDH3</accession>
<protein>
    <submittedName>
        <fullName evidence="1">Patatin-like protein 6</fullName>
    </submittedName>
</protein>
<comment type="caution">
    <text evidence="1">The sequence shown here is derived from an EMBL/GenBank/DDBJ whole genome shotgun (WGS) entry which is preliminary data.</text>
</comment>
<dbReference type="EMBL" id="CM039171">
    <property type="protein sequence ID" value="KAH9795896.1"/>
    <property type="molecule type" value="Genomic_DNA"/>
</dbReference>
<sequence>MALPMLDSALDVDKLSYEIFSILENKFLFGYDEPNKLSLHHQTKSKFNTKQVNGKVRILSIDGAGSTDGILAAKSLAHLESFIRRKSGNPDAHISDYFDVVAGSGAGGILAALLFTRGKDSNPMFSAEGALNFIVGNRRRLFRSSSGGLLRRCFKASRVEKLLRKTFGDLTLKDTLKPVLITCYDLSTCAPFLFSRADALEMDGYDFKMRDVCLATSANPTVTGAVEMRSVDQRTKIVGVDGCIAMNNPTASAITHVLNNKQEFPFCNGVEDLVVVSLGNGESDSRTGSNHCLLPSTFVRIAGDGASDMVDQAVSMAFTQRGTSNYARIQTNGIVSKKQGSVEKALKSNDKSEILIAVEEMLSEKTYESVLFQGKKMVESTNLDNKRNGNKNMNNRSPVRFSQALSLVLLFVVVGTQDSVEGRLIPAISNKPHPNDAAAYARWLVSQNSWGVLSTISSGLGGAPFGNVVSFSDGLPNEGSGVPYFYLTTLDPTASNALKDKRSSLAISEYPLGTCGKRDPEDPVCAKITLTGKLVLVDVNSKAAEFARNALFAKHPEMKGWPKDHNFQTFKLEIDDIFLINWFGGPKPLTVDQYLHAKA</sequence>
<proteinExistence type="predicted"/>
<organism evidence="1 2">
    <name type="scientific">Citrus sinensis</name>
    <name type="common">Sweet orange</name>
    <name type="synonym">Citrus aurantium var. sinensis</name>
    <dbReference type="NCBI Taxonomy" id="2711"/>
    <lineage>
        <taxon>Eukaryota</taxon>
        <taxon>Viridiplantae</taxon>
        <taxon>Streptophyta</taxon>
        <taxon>Embryophyta</taxon>
        <taxon>Tracheophyta</taxon>
        <taxon>Spermatophyta</taxon>
        <taxon>Magnoliopsida</taxon>
        <taxon>eudicotyledons</taxon>
        <taxon>Gunneridae</taxon>
        <taxon>Pentapetalae</taxon>
        <taxon>rosids</taxon>
        <taxon>malvids</taxon>
        <taxon>Sapindales</taxon>
        <taxon>Rutaceae</taxon>
        <taxon>Aurantioideae</taxon>
        <taxon>Citrus</taxon>
    </lineage>
</organism>
<keyword evidence="2" id="KW-1185">Reference proteome</keyword>
<reference evidence="2" key="1">
    <citation type="journal article" date="2023" name="Hortic. Res.">
        <title>A chromosome-level phased genome enabling allele-level studies in sweet orange: a case study on citrus Huanglongbing tolerance.</title>
        <authorList>
            <person name="Wu B."/>
            <person name="Yu Q."/>
            <person name="Deng Z."/>
            <person name="Duan Y."/>
            <person name="Luo F."/>
            <person name="Gmitter F. Jr."/>
        </authorList>
    </citation>
    <scope>NUCLEOTIDE SEQUENCE [LARGE SCALE GENOMIC DNA]</scope>
    <source>
        <strain evidence="2">cv. Valencia</strain>
    </source>
</reference>
<dbReference type="Proteomes" id="UP000829398">
    <property type="component" value="Chromosome 2"/>
</dbReference>
<name>A0ACB8NDH3_CITSI</name>
<evidence type="ECO:0000313" key="1">
    <source>
        <dbReference type="EMBL" id="KAH9795896.1"/>
    </source>
</evidence>
<gene>
    <name evidence="1" type="ORF">KPL71_005351</name>
</gene>
<evidence type="ECO:0000313" key="2">
    <source>
        <dbReference type="Proteomes" id="UP000829398"/>
    </source>
</evidence>